<accession>A0A8U0II31</accession>
<dbReference type="RefSeq" id="WP_248654732.1">
    <property type="nucleotide sequence ID" value="NZ_CP096658.1"/>
</dbReference>
<dbReference type="Pfam" id="PF00884">
    <property type="entry name" value="Sulfatase"/>
    <property type="match status" value="1"/>
</dbReference>
<keyword evidence="5" id="KW-1185">Reference proteome</keyword>
<dbReference type="KEGG" id="haxz:M0R88_17655"/>
<evidence type="ECO:0000256" key="2">
    <source>
        <dbReference type="SAM" id="MobiDB-lite"/>
    </source>
</evidence>
<keyword evidence="4" id="KW-0378">Hydrolase</keyword>
<sequence>MNVLLVTVDSLRADRVNPEVMPATRSFADGAVEFTECIANGPSTPASFPTIHASRYFASIEGLGIPEPGTDDGIRTLAERLRDAGYATAGYTDNHFASGSYHYDRGFETMYDASGAAEAGKLKQFVQSNLDKDGTLFRTIESVYNRVDALFASATGQESEYERAESLNRRAFDWIDDRSDDDSDDWFTWLHYMDAHHPYEAPDEYQRQFLDEPLSLSECRGLSRKGTHHPDEMTDREWELIRQLYDAECAYVDDQFDGVLTALENRDLLDETVVVFTADHGELVGEHGHAGHPPEFWEGVLRVPFLVHHPDREAATVDGQIRLIDAAPTVCDALSLDGFDGWEGESALEVADGEAESREYAFADVGRQIDYARCCARRADGWKVLRHADDGEFCFDVRETPDERPEDDRAEDAPPEYEAVADALDDHQERMKRLREGSSRGIAEDEEMVEDHLEDLGYLE</sequence>
<gene>
    <name evidence="4" type="ORF">M0R88_17655</name>
</gene>
<dbReference type="GeneID" id="72191720"/>
<dbReference type="EMBL" id="CP096658">
    <property type="protein sequence ID" value="UPW00321.1"/>
    <property type="molecule type" value="Genomic_DNA"/>
</dbReference>
<evidence type="ECO:0000313" key="4">
    <source>
        <dbReference type="EMBL" id="UPW00321.1"/>
    </source>
</evidence>
<dbReference type="InterPro" id="IPR000917">
    <property type="entry name" value="Sulfatase_N"/>
</dbReference>
<evidence type="ECO:0000256" key="1">
    <source>
        <dbReference type="ARBA" id="ARBA00008779"/>
    </source>
</evidence>
<feature type="compositionally biased region" description="Basic and acidic residues" evidence="2">
    <location>
        <begin position="424"/>
        <end position="438"/>
    </location>
</feature>
<dbReference type="PANTHER" id="PTHR42693:SF33">
    <property type="entry name" value="ARYLSULFATASE"/>
    <property type="match status" value="1"/>
</dbReference>
<dbReference type="SUPFAM" id="SSF53649">
    <property type="entry name" value="Alkaline phosphatase-like"/>
    <property type="match status" value="1"/>
</dbReference>
<proteinExistence type="inferred from homology"/>
<feature type="compositionally biased region" description="Basic and acidic residues" evidence="2">
    <location>
        <begin position="450"/>
        <end position="460"/>
    </location>
</feature>
<organism evidence="4 5">
    <name type="scientific">Halorussus gelatinilyticus</name>
    <dbReference type="NCBI Taxonomy" id="2937524"/>
    <lineage>
        <taxon>Archaea</taxon>
        <taxon>Methanobacteriati</taxon>
        <taxon>Methanobacteriota</taxon>
        <taxon>Stenosarchaea group</taxon>
        <taxon>Halobacteria</taxon>
        <taxon>Halobacteriales</taxon>
        <taxon>Haladaptataceae</taxon>
        <taxon>Halorussus</taxon>
    </lineage>
</organism>
<dbReference type="GO" id="GO:0004065">
    <property type="term" value="F:arylsulfatase activity"/>
    <property type="evidence" value="ECO:0007669"/>
    <property type="project" value="TreeGrafter"/>
</dbReference>
<dbReference type="Proteomes" id="UP000830434">
    <property type="component" value="Chromosome"/>
</dbReference>
<dbReference type="AlphaFoldDB" id="A0A8U0II31"/>
<dbReference type="InterPro" id="IPR017850">
    <property type="entry name" value="Alkaline_phosphatase_core_sf"/>
</dbReference>
<reference evidence="4" key="1">
    <citation type="submission" date="2022-04" db="EMBL/GenBank/DDBJ databases">
        <title>Diverse halophilic archaea isolated from saline environments.</title>
        <authorList>
            <person name="Cui H.-L."/>
        </authorList>
    </citation>
    <scope>NUCLEOTIDE SEQUENCE</scope>
    <source>
        <strain evidence="4">XZYJT40</strain>
    </source>
</reference>
<name>A0A8U0II31_9EURY</name>
<dbReference type="PANTHER" id="PTHR42693">
    <property type="entry name" value="ARYLSULFATASE FAMILY MEMBER"/>
    <property type="match status" value="1"/>
</dbReference>
<dbReference type="Gene3D" id="3.40.720.10">
    <property type="entry name" value="Alkaline Phosphatase, subunit A"/>
    <property type="match status" value="1"/>
</dbReference>
<comment type="similarity">
    <text evidence="1">Belongs to the sulfatase family.</text>
</comment>
<feature type="domain" description="Sulfatase N-terminal" evidence="3">
    <location>
        <begin position="2"/>
        <end position="334"/>
    </location>
</feature>
<evidence type="ECO:0000313" key="5">
    <source>
        <dbReference type="Proteomes" id="UP000830434"/>
    </source>
</evidence>
<protein>
    <submittedName>
        <fullName evidence="4">Sulfatase-like hydrolase/transferase</fullName>
    </submittedName>
</protein>
<evidence type="ECO:0000259" key="3">
    <source>
        <dbReference type="Pfam" id="PF00884"/>
    </source>
</evidence>
<dbReference type="CDD" id="cd16148">
    <property type="entry name" value="sulfatase_like"/>
    <property type="match status" value="1"/>
</dbReference>
<dbReference type="InterPro" id="IPR050738">
    <property type="entry name" value="Sulfatase"/>
</dbReference>
<feature type="region of interest" description="Disordered" evidence="2">
    <location>
        <begin position="424"/>
        <end position="460"/>
    </location>
</feature>